<dbReference type="Proteomes" id="UP000091967">
    <property type="component" value="Unassembled WGS sequence"/>
</dbReference>
<evidence type="ECO:0000313" key="2">
    <source>
        <dbReference type="Proteomes" id="UP000091967"/>
    </source>
</evidence>
<dbReference type="AlphaFoldDB" id="A0A1B8A7U5"/>
<proteinExistence type="predicted"/>
<keyword evidence="2" id="KW-1185">Reference proteome</keyword>
<evidence type="ECO:0000313" key="1">
    <source>
        <dbReference type="EMBL" id="OBS16549.1"/>
    </source>
</evidence>
<reference evidence="1 2" key="1">
    <citation type="submission" date="2016-06" db="EMBL/GenBank/DDBJ databases">
        <title>Living apart together: crosstalk between the core and supernumerary genomes in a fungal plant pathogen.</title>
        <authorList>
            <person name="Vanheule A."/>
            <person name="Audenaert K."/>
            <person name="Warris S."/>
            <person name="Van De Geest H."/>
            <person name="Schijlen E."/>
            <person name="Hofte M."/>
            <person name="De Saeger S."/>
            <person name="Haesaert G."/>
            <person name="Waalwijk C."/>
            <person name="Van Der Lee T."/>
        </authorList>
    </citation>
    <scope>NUCLEOTIDE SEQUENCE [LARGE SCALE GENOMIC DNA]</scope>
    <source>
        <strain evidence="1 2">2516</strain>
    </source>
</reference>
<name>A0A1B8A7U5_FUSPO</name>
<protein>
    <submittedName>
        <fullName evidence="1">Uncharacterized protein</fullName>
    </submittedName>
</protein>
<comment type="caution">
    <text evidence="1">The sequence shown here is derived from an EMBL/GenBank/DDBJ whole genome shotgun (WGS) entry which is preliminary data.</text>
</comment>
<sequence>MAKKKCFNGEIEIWPKQRNRRVLPLETERLPISSIAVSLLLAFIECEISTLWVYAVASKDLDHVGGDIVTRMAIDKFRKAKHKLSWLAKGIEKVATDSIQSVAIIRPPTIERNMK</sequence>
<gene>
    <name evidence="1" type="ORF">FPOA_27379</name>
</gene>
<accession>A0A1B8A7U5</accession>
<organism evidence="1 2">
    <name type="scientific">Fusarium poae</name>
    <dbReference type="NCBI Taxonomy" id="36050"/>
    <lineage>
        <taxon>Eukaryota</taxon>
        <taxon>Fungi</taxon>
        <taxon>Dikarya</taxon>
        <taxon>Ascomycota</taxon>
        <taxon>Pezizomycotina</taxon>
        <taxon>Sordariomycetes</taxon>
        <taxon>Hypocreomycetidae</taxon>
        <taxon>Hypocreales</taxon>
        <taxon>Nectriaceae</taxon>
        <taxon>Fusarium</taxon>
    </lineage>
</organism>
<dbReference type="EMBL" id="LYXU01000085">
    <property type="protein sequence ID" value="OBS16549.1"/>
    <property type="molecule type" value="Genomic_DNA"/>
</dbReference>